<evidence type="ECO:0000313" key="2">
    <source>
        <dbReference type="EMBL" id="XBM00541.1"/>
    </source>
</evidence>
<gene>
    <name evidence="2" type="ORF">ABHF33_16030</name>
</gene>
<keyword evidence="1" id="KW-0732">Signal</keyword>
<dbReference type="EMBL" id="CP157355">
    <property type="protein sequence ID" value="XBM00541.1"/>
    <property type="molecule type" value="Genomic_DNA"/>
</dbReference>
<proteinExistence type="predicted"/>
<protein>
    <submittedName>
        <fullName evidence="2">Uncharacterized protein</fullName>
    </submittedName>
</protein>
<name>A0AAU7F9N8_9NEIS</name>
<organism evidence="2">
    <name type="scientific">Chitinibacter mangrovi</name>
    <dbReference type="NCBI Taxonomy" id="3153927"/>
    <lineage>
        <taxon>Bacteria</taxon>
        <taxon>Pseudomonadati</taxon>
        <taxon>Pseudomonadota</taxon>
        <taxon>Betaproteobacteria</taxon>
        <taxon>Neisseriales</taxon>
        <taxon>Chitinibacteraceae</taxon>
        <taxon>Chitinibacter</taxon>
    </lineage>
</organism>
<dbReference type="AlphaFoldDB" id="A0AAU7F9N8"/>
<sequence>MNEISKIINPYSPSVLPLLMVLLACPALAVTKTTHGPRRDYCRVACEQPSLSGSRRDHFKPIRCTPCAE</sequence>
<dbReference type="KEGG" id="cmav:ABHF33_16030"/>
<dbReference type="RefSeq" id="WP_348944888.1">
    <property type="nucleotide sequence ID" value="NZ_CP157355.1"/>
</dbReference>
<dbReference type="PROSITE" id="PS51257">
    <property type="entry name" value="PROKAR_LIPOPROTEIN"/>
    <property type="match status" value="1"/>
</dbReference>
<evidence type="ECO:0000256" key="1">
    <source>
        <dbReference type="SAM" id="SignalP"/>
    </source>
</evidence>
<feature type="signal peptide" evidence="1">
    <location>
        <begin position="1"/>
        <end position="29"/>
    </location>
</feature>
<reference evidence="2" key="1">
    <citation type="submission" date="2024-05" db="EMBL/GenBank/DDBJ databases">
        <authorList>
            <person name="Yang L."/>
            <person name="Pan L."/>
        </authorList>
    </citation>
    <scope>NUCLEOTIDE SEQUENCE</scope>
    <source>
        <strain evidence="2">FCG-7</strain>
    </source>
</reference>
<accession>A0AAU7F9N8</accession>
<feature type="chain" id="PRO_5043627303" evidence="1">
    <location>
        <begin position="30"/>
        <end position="69"/>
    </location>
</feature>